<organism evidence="1 2">
    <name type="scientific">Thalassolituus oleivorans MIL-1</name>
    <dbReference type="NCBI Taxonomy" id="1298593"/>
    <lineage>
        <taxon>Bacteria</taxon>
        <taxon>Pseudomonadati</taxon>
        <taxon>Pseudomonadota</taxon>
        <taxon>Gammaproteobacteria</taxon>
        <taxon>Oceanospirillales</taxon>
        <taxon>Oceanospirillaceae</taxon>
        <taxon>Thalassolituus</taxon>
    </lineage>
</organism>
<dbReference type="PATRIC" id="fig|1298593.3.peg.1380"/>
<gene>
    <name evidence="1" type="ORF">TOL_1442</name>
</gene>
<protein>
    <recommendedName>
        <fullName evidence="3">RiboL-PSP-HEPN domain-containing protein</fullName>
    </recommendedName>
</protein>
<dbReference type="AlphaFoldDB" id="M5DRS3"/>
<accession>M5DRS3</accession>
<evidence type="ECO:0000313" key="2">
    <source>
        <dbReference type="Proteomes" id="UP000011866"/>
    </source>
</evidence>
<dbReference type="HOGENOM" id="CLU_1048270_0_0_6"/>
<dbReference type="eggNOG" id="ENOG502ZSIY">
    <property type="taxonomic scope" value="Bacteria"/>
</dbReference>
<keyword evidence="2" id="KW-1185">Reference proteome</keyword>
<dbReference type="EMBL" id="HF680312">
    <property type="protein sequence ID" value="CCU71867.1"/>
    <property type="molecule type" value="Genomic_DNA"/>
</dbReference>
<sequence length="256" mass="29923">MEDMQSMNHNNFILSSTSSMLGDVVSATSGVGFGIETYPICDYVMQSVFLKMTGALEQKMKCISWEMATNDYEYRYFRYSQNPLGECSSYKEKKEIYKDLVDQISKFKNEAFDPHSIGRTNILNESSMQVKNSFMGSNLMVWAQKGFNEYQEIWSAVSEKYFVHDKNNLFTNKSNLPRMGSTKKSLDEIYTDHLYRHRNRVAHNTFSYQQNLPTLNTLVGGGYVYDNYFVYFSILILIDNIFIKLFEEYLRSLEDF</sequence>
<evidence type="ECO:0000313" key="1">
    <source>
        <dbReference type="EMBL" id="CCU71867.1"/>
    </source>
</evidence>
<reference evidence="1 2" key="1">
    <citation type="journal article" date="2013" name="Genome Announc.">
        <title>Genome Sequence of Thalassolituus oleivorans MIL-1 (DSM 14913T).</title>
        <authorList>
            <person name="Golyshin P.N."/>
            <person name="Werner J."/>
            <person name="Chernikova T.N."/>
            <person name="Tran H."/>
            <person name="Ferrer M."/>
            <person name="Yakimov M.M."/>
            <person name="Teeling H."/>
            <person name="Golyshina O.V."/>
        </authorList>
    </citation>
    <scope>NUCLEOTIDE SEQUENCE [LARGE SCALE GENOMIC DNA]</scope>
    <source>
        <strain evidence="1 2">MIL-1</strain>
    </source>
</reference>
<proteinExistence type="predicted"/>
<evidence type="ECO:0008006" key="3">
    <source>
        <dbReference type="Google" id="ProtNLM"/>
    </source>
</evidence>
<name>M5DRS3_9GAMM</name>
<dbReference type="Proteomes" id="UP000011866">
    <property type="component" value="Chromosome"/>
</dbReference>
<dbReference type="KEGG" id="tol:TOL_1442"/>